<dbReference type="OrthoDB" id="4822at2759"/>
<dbReference type="Pfam" id="PF12874">
    <property type="entry name" value="zf-met"/>
    <property type="match status" value="1"/>
</dbReference>
<dbReference type="AlphaFoldDB" id="A0A9P4JQ72"/>
<evidence type="ECO:0000313" key="4">
    <source>
        <dbReference type="EMBL" id="KAF2202379.1"/>
    </source>
</evidence>
<keyword evidence="1" id="KW-0479">Metal-binding</keyword>
<dbReference type="PANTHER" id="PTHR47251">
    <property type="entry name" value="FINGER DOMAIN PROTEIN, PUTATIVE (AFU_ORTHOLOGUE AFUA_3G04180)-RELATED"/>
    <property type="match status" value="1"/>
</dbReference>
<dbReference type="InterPro" id="IPR036236">
    <property type="entry name" value="Znf_C2H2_sf"/>
</dbReference>
<sequence length="255" mass="28729">MVPPPRYTAPSANAARNFTCNLCNKSYARQNDYDVHLSSYDHSHRARSQNMAKLTAQTGQAKQSKRTADGEMRPVSFNMEGVTKKRGGGGFTKIQDINKKAKTSGGFTKIQDLNKDQDVGEMKKDEVNKPQHVTLKGFTRIGGPKKEDDPKQPKKEVLTGSTGKDDSAQYPETSNKLEEIRAKIEMLQQQASRYESVKENTDTKIGVEKKKFSDDDTKYDYKYYDPRTPTGCPPDCRSRYVEEAFRATGQVQSIH</sequence>
<keyword evidence="1" id="KW-0862">Zinc</keyword>
<evidence type="ECO:0000313" key="5">
    <source>
        <dbReference type="Proteomes" id="UP000799536"/>
    </source>
</evidence>
<evidence type="ECO:0000256" key="2">
    <source>
        <dbReference type="SAM" id="MobiDB-lite"/>
    </source>
</evidence>
<gene>
    <name evidence="4" type="ORF">GQ43DRAFT_470976</name>
</gene>
<feature type="domain" description="C2H2-type" evidence="3">
    <location>
        <begin position="18"/>
        <end position="47"/>
    </location>
</feature>
<dbReference type="GO" id="GO:0008270">
    <property type="term" value="F:zinc ion binding"/>
    <property type="evidence" value="ECO:0007669"/>
    <property type="project" value="UniProtKB-KW"/>
</dbReference>
<dbReference type="PROSITE" id="PS50157">
    <property type="entry name" value="ZINC_FINGER_C2H2_2"/>
    <property type="match status" value="1"/>
</dbReference>
<comment type="caution">
    <text evidence="4">The sequence shown here is derived from an EMBL/GenBank/DDBJ whole genome shotgun (WGS) entry which is preliminary data.</text>
</comment>
<dbReference type="InterPro" id="IPR013087">
    <property type="entry name" value="Znf_C2H2_type"/>
</dbReference>
<protein>
    <recommendedName>
        <fullName evidence="3">C2H2-type domain-containing protein</fullName>
    </recommendedName>
</protein>
<evidence type="ECO:0000259" key="3">
    <source>
        <dbReference type="PROSITE" id="PS50157"/>
    </source>
</evidence>
<keyword evidence="1" id="KW-0863">Zinc-finger</keyword>
<dbReference type="SUPFAM" id="SSF57667">
    <property type="entry name" value="beta-beta-alpha zinc fingers"/>
    <property type="match status" value="1"/>
</dbReference>
<feature type="region of interest" description="Disordered" evidence="2">
    <location>
        <begin position="136"/>
        <end position="174"/>
    </location>
</feature>
<dbReference type="Proteomes" id="UP000799536">
    <property type="component" value="Unassembled WGS sequence"/>
</dbReference>
<dbReference type="EMBL" id="ML993939">
    <property type="protein sequence ID" value="KAF2202379.1"/>
    <property type="molecule type" value="Genomic_DNA"/>
</dbReference>
<evidence type="ECO:0000256" key="1">
    <source>
        <dbReference type="PROSITE-ProRule" id="PRU00042"/>
    </source>
</evidence>
<reference evidence="4" key="1">
    <citation type="journal article" date="2020" name="Stud. Mycol.">
        <title>101 Dothideomycetes genomes: a test case for predicting lifestyles and emergence of pathogens.</title>
        <authorList>
            <person name="Haridas S."/>
            <person name="Albert R."/>
            <person name="Binder M."/>
            <person name="Bloem J."/>
            <person name="Labutti K."/>
            <person name="Salamov A."/>
            <person name="Andreopoulos B."/>
            <person name="Baker S."/>
            <person name="Barry K."/>
            <person name="Bills G."/>
            <person name="Bluhm B."/>
            <person name="Cannon C."/>
            <person name="Castanera R."/>
            <person name="Culley D."/>
            <person name="Daum C."/>
            <person name="Ezra D."/>
            <person name="Gonzalez J."/>
            <person name="Henrissat B."/>
            <person name="Kuo A."/>
            <person name="Liang C."/>
            <person name="Lipzen A."/>
            <person name="Lutzoni F."/>
            <person name="Magnuson J."/>
            <person name="Mondo S."/>
            <person name="Nolan M."/>
            <person name="Ohm R."/>
            <person name="Pangilinan J."/>
            <person name="Park H.-J."/>
            <person name="Ramirez L."/>
            <person name="Alfaro M."/>
            <person name="Sun H."/>
            <person name="Tritt A."/>
            <person name="Yoshinaga Y."/>
            <person name="Zwiers L.-H."/>
            <person name="Turgeon B."/>
            <person name="Goodwin S."/>
            <person name="Spatafora J."/>
            <person name="Crous P."/>
            <person name="Grigoriev I."/>
        </authorList>
    </citation>
    <scope>NUCLEOTIDE SEQUENCE</scope>
    <source>
        <strain evidence="4">ATCC 74209</strain>
    </source>
</reference>
<feature type="compositionally biased region" description="Basic and acidic residues" evidence="2">
    <location>
        <begin position="144"/>
        <end position="167"/>
    </location>
</feature>
<dbReference type="PROSITE" id="PS00028">
    <property type="entry name" value="ZINC_FINGER_C2H2_1"/>
    <property type="match status" value="1"/>
</dbReference>
<proteinExistence type="predicted"/>
<name>A0A9P4JQ72_9PLEO</name>
<dbReference type="PANTHER" id="PTHR47251:SF1">
    <property type="entry name" value="FINGER DOMAIN PROTEIN, PUTATIVE (AFU_ORTHOLOGUE AFUA_3G04180)-RELATED"/>
    <property type="match status" value="1"/>
</dbReference>
<keyword evidence="5" id="KW-1185">Reference proteome</keyword>
<accession>A0A9P4JQ72</accession>
<organism evidence="4 5">
    <name type="scientific">Delitschia confertaspora ATCC 74209</name>
    <dbReference type="NCBI Taxonomy" id="1513339"/>
    <lineage>
        <taxon>Eukaryota</taxon>
        <taxon>Fungi</taxon>
        <taxon>Dikarya</taxon>
        <taxon>Ascomycota</taxon>
        <taxon>Pezizomycotina</taxon>
        <taxon>Dothideomycetes</taxon>
        <taxon>Pleosporomycetidae</taxon>
        <taxon>Pleosporales</taxon>
        <taxon>Delitschiaceae</taxon>
        <taxon>Delitschia</taxon>
    </lineage>
</organism>